<feature type="transmembrane region" description="Helical" evidence="8">
    <location>
        <begin position="960"/>
        <end position="984"/>
    </location>
</feature>
<feature type="transmembrane region" description="Helical" evidence="8">
    <location>
        <begin position="743"/>
        <end position="763"/>
    </location>
</feature>
<evidence type="ECO:0000256" key="8">
    <source>
        <dbReference type="RuleBase" id="RU363121"/>
    </source>
</evidence>
<dbReference type="GO" id="GO:0031969">
    <property type="term" value="C:chloroplast membrane"/>
    <property type="evidence" value="ECO:0007669"/>
    <property type="project" value="UniProtKB-SubCell"/>
</dbReference>
<evidence type="ECO:0000256" key="9">
    <source>
        <dbReference type="SAM" id="MobiDB-lite"/>
    </source>
</evidence>
<keyword evidence="4 8" id="KW-0547">Nucleotide-binding</keyword>
<dbReference type="GO" id="GO:0005471">
    <property type="term" value="F:ATP:ADP antiporter activity"/>
    <property type="evidence" value="ECO:0007669"/>
    <property type="project" value="InterPro"/>
</dbReference>
<keyword evidence="11" id="KW-1185">Reference proteome</keyword>
<dbReference type="PANTHER" id="PTHR43596">
    <property type="entry name" value="ADP,ATP CARRIER PROTEIN"/>
    <property type="match status" value="1"/>
</dbReference>
<keyword evidence="8" id="KW-0150">Chloroplast</keyword>
<proteinExistence type="inferred from homology"/>
<feature type="transmembrane region" description="Helical" evidence="8">
    <location>
        <begin position="682"/>
        <end position="703"/>
    </location>
</feature>
<keyword evidence="8" id="KW-0934">Plastid</keyword>
<accession>A0AAD9TK10</accession>
<protein>
    <recommendedName>
        <fullName evidence="8">ADP,ATP carrier protein</fullName>
    </recommendedName>
</protein>
<evidence type="ECO:0000256" key="6">
    <source>
        <dbReference type="ARBA" id="ARBA00022989"/>
    </source>
</evidence>
<dbReference type="GO" id="GO:0005524">
    <property type="term" value="F:ATP binding"/>
    <property type="evidence" value="ECO:0007669"/>
    <property type="project" value="UniProtKB-KW"/>
</dbReference>
<dbReference type="PANTHER" id="PTHR43596:SF1">
    <property type="entry name" value="ADP,ATP CARRIER PROTEIN"/>
    <property type="match status" value="1"/>
</dbReference>
<sequence length="1092" mass="121310">MVGPQYDCLSNPLGAVRSTFDKAMASGSDPSAFNGSDWGALDVFRQFFIDQGSLSQVPVLNPTTIGRIQPDTLVRFRGMIQDMLGNEFYVGAYKNDAVWRTNKFTDFPQFNMGEEPEMRIWERRLLYCVPVPGQNSWTESLSEILPNGCMDWTSQQREKRPRMDDDASDHMDMVSDDECRSSSCVKKMKGEGHASPSSSSQSKDSKIEGNSSSMIKMPDVDRNSLPCLVKIYDCPESELKLNEIFEFIGVFTMNSEVTVAKEDNSEVSDSFFEDELISFPDNKVPRLHCLIHRKLEVRDFLHRSPMFEPKPHLVREIRESLLGHLTVILGNDGIAAQFMLLHLLSKVHTRVDNVAVGKLSLNLTCLSKESVSVFGNRLNHAVKNLLPFTHCIPLSVEYLNSASLAPKKEYQSNRLIPGVLQLAEGSHLIIDETKLEVGTLDSNGVENTRLLKNLMEFQKVEYDFQYYKMDMTTDVQLLIFSEGKSNIVPADLVIPFQPSPADSIDAMPTEALEAWRWYLATVRSLPHAIETDMQKVIENDLVAARQADRSLGSQDFSRWLTMGRLMSASFGETTLSLEHWQMVQEMERLRRERLNKSRLDAIVSTFVTVHPHETSALLHSSSCFFFILSAYFVVLPLRDEGAISLGLSNLPGLFVGSLLLTLIAAPLSTLIFSLPNLSKAKALVLIHRFFSVSLVVFFILWHYSSVGNLASNLEGSSSNLKGDAEADVNQAGTANSVDWSDHGWFYVLVRIGFFLWVALLNLLTISSTWARVIDVMDSESGSRLFGFIGAGATLGQLFGSLFATGMAFLGPFLLLFSALLMELAAQFSKGINKDLSHVPEELRPIRKADSNQQSEADGQTPAAANESSPKLSTSAAKPQVWAILDGLRLILSSTYLLYVSLFLWLSAVVSSFFYFQKVTVIALTVKSSVGRRKLFAQINSFIAVFILAGQLTLTGRILSVAGVTAAICSAPFVAFTNLIAIAVWPTWVAVAVSETLRKVVTYVVTRPARELLFTVVSQDEKYKAKVCIDVIVQRIGDASAAGMYKLFFGTLHGRTSTVSLYTLPVCLLWMATAFHLGHRQAQLAKLRNISTS</sequence>
<evidence type="ECO:0000256" key="1">
    <source>
        <dbReference type="ARBA" id="ARBA00004141"/>
    </source>
</evidence>
<evidence type="ECO:0000256" key="3">
    <source>
        <dbReference type="ARBA" id="ARBA00022692"/>
    </source>
</evidence>
<evidence type="ECO:0000256" key="2">
    <source>
        <dbReference type="ARBA" id="ARBA00022448"/>
    </source>
</evidence>
<keyword evidence="3 8" id="KW-0812">Transmembrane</keyword>
<dbReference type="InterPro" id="IPR019140">
    <property type="entry name" value="MCM_complex-bd"/>
</dbReference>
<keyword evidence="2 8" id="KW-0813">Transport</keyword>
<keyword evidence="6 8" id="KW-1133">Transmembrane helix</keyword>
<dbReference type="EMBL" id="JANJYI010000009">
    <property type="protein sequence ID" value="KAK2637191.1"/>
    <property type="molecule type" value="Genomic_DNA"/>
</dbReference>
<dbReference type="AlphaFoldDB" id="A0AAD9TK10"/>
<feature type="region of interest" description="Disordered" evidence="9">
    <location>
        <begin position="154"/>
        <end position="218"/>
    </location>
</feature>
<evidence type="ECO:0000313" key="10">
    <source>
        <dbReference type="EMBL" id="KAK2637191.1"/>
    </source>
</evidence>
<evidence type="ECO:0000313" key="11">
    <source>
        <dbReference type="Proteomes" id="UP001280121"/>
    </source>
</evidence>
<dbReference type="Pfam" id="PF03219">
    <property type="entry name" value="TLC"/>
    <property type="match status" value="1"/>
</dbReference>
<comment type="subcellular location">
    <subcellularLocation>
        <location evidence="1">Membrane</location>
        <topology evidence="1">Multi-pass membrane protein</topology>
    </subcellularLocation>
    <subcellularLocation>
        <location evidence="8">Plastid</location>
        <location evidence="8">Chloroplast membrane</location>
        <topology evidence="8">Multi-pass membrane protein</topology>
    </subcellularLocation>
</comment>
<feature type="transmembrane region" description="Helical" evidence="8">
    <location>
        <begin position="654"/>
        <end position="675"/>
    </location>
</feature>
<reference evidence="10" key="1">
    <citation type="journal article" date="2023" name="Plant J.">
        <title>Genome sequences and population genomics provide insights into the demographic history, inbreeding, and mutation load of two 'living fossil' tree species of Dipteronia.</title>
        <authorList>
            <person name="Feng Y."/>
            <person name="Comes H.P."/>
            <person name="Chen J."/>
            <person name="Zhu S."/>
            <person name="Lu R."/>
            <person name="Zhang X."/>
            <person name="Li P."/>
            <person name="Qiu J."/>
            <person name="Olsen K.M."/>
            <person name="Qiu Y."/>
        </authorList>
    </citation>
    <scope>NUCLEOTIDE SEQUENCE</scope>
    <source>
        <strain evidence="10">KIB01</strain>
    </source>
</reference>
<organism evidence="10 11">
    <name type="scientific">Dipteronia dyeriana</name>
    <dbReference type="NCBI Taxonomy" id="168575"/>
    <lineage>
        <taxon>Eukaryota</taxon>
        <taxon>Viridiplantae</taxon>
        <taxon>Streptophyta</taxon>
        <taxon>Embryophyta</taxon>
        <taxon>Tracheophyta</taxon>
        <taxon>Spermatophyta</taxon>
        <taxon>Magnoliopsida</taxon>
        <taxon>eudicotyledons</taxon>
        <taxon>Gunneridae</taxon>
        <taxon>Pentapetalae</taxon>
        <taxon>rosids</taxon>
        <taxon>malvids</taxon>
        <taxon>Sapindales</taxon>
        <taxon>Sapindaceae</taxon>
        <taxon>Hippocastanoideae</taxon>
        <taxon>Acereae</taxon>
        <taxon>Dipteronia</taxon>
    </lineage>
</organism>
<dbReference type="Pfam" id="PF09739">
    <property type="entry name" value="MCM_bind"/>
    <property type="match status" value="1"/>
</dbReference>
<comment type="caution">
    <text evidence="10">The sequence shown here is derived from an EMBL/GenBank/DDBJ whole genome shotgun (WGS) entry which is preliminary data.</text>
</comment>
<evidence type="ECO:0000256" key="7">
    <source>
        <dbReference type="ARBA" id="ARBA00023136"/>
    </source>
</evidence>
<name>A0AAD9TK10_9ROSI</name>
<keyword evidence="5 8" id="KW-0067">ATP-binding</keyword>
<dbReference type="InterPro" id="IPR004667">
    <property type="entry name" value="ADP_ATP_car_bac_type"/>
</dbReference>
<gene>
    <name evidence="10" type="ORF">Ddye_031983</name>
</gene>
<evidence type="ECO:0000256" key="4">
    <source>
        <dbReference type="ARBA" id="ARBA00022741"/>
    </source>
</evidence>
<feature type="transmembrane region" description="Helical" evidence="8">
    <location>
        <begin position="808"/>
        <end position="825"/>
    </location>
</feature>
<dbReference type="Proteomes" id="UP001280121">
    <property type="component" value="Unassembled WGS sequence"/>
</dbReference>
<feature type="transmembrane region" description="Helical" evidence="8">
    <location>
        <begin position="895"/>
        <end position="914"/>
    </location>
</feature>
<keyword evidence="7 8" id="KW-0472">Membrane</keyword>
<feature type="transmembrane region" description="Helical" evidence="8">
    <location>
        <begin position="934"/>
        <end position="953"/>
    </location>
</feature>
<feature type="compositionally biased region" description="Basic and acidic residues" evidence="9">
    <location>
        <begin position="156"/>
        <end position="180"/>
    </location>
</feature>
<feature type="region of interest" description="Disordered" evidence="9">
    <location>
        <begin position="847"/>
        <end position="871"/>
    </location>
</feature>
<evidence type="ECO:0000256" key="5">
    <source>
        <dbReference type="ARBA" id="ARBA00022840"/>
    </source>
</evidence>
<comment type="similarity">
    <text evidence="8">Belongs to the ADP/ATP translocase tlc family.</text>
</comment>